<dbReference type="OrthoDB" id="8558970at2"/>
<evidence type="ECO:0000313" key="3">
    <source>
        <dbReference type="Proteomes" id="UP000052052"/>
    </source>
</evidence>
<name>A0A0R0CK73_9GAMM</name>
<dbReference type="PROSITE" id="PS51787">
    <property type="entry name" value="LON_N"/>
    <property type="match status" value="1"/>
</dbReference>
<protein>
    <submittedName>
        <fullName evidence="2">ATP-dependent protease</fullName>
    </submittedName>
</protein>
<dbReference type="GO" id="GO:0006508">
    <property type="term" value="P:proteolysis"/>
    <property type="evidence" value="ECO:0007669"/>
    <property type="project" value="UniProtKB-KW"/>
</dbReference>
<dbReference type="PANTHER" id="PTHR46732:SF8">
    <property type="entry name" value="ATP-DEPENDENT PROTEASE LA (LON) DOMAIN PROTEIN"/>
    <property type="match status" value="1"/>
</dbReference>
<reference evidence="2 3" key="1">
    <citation type="submission" date="2015-05" db="EMBL/GenBank/DDBJ databases">
        <title>Genome sequencing and analysis of members of genus Stenotrophomonas.</title>
        <authorList>
            <person name="Patil P.P."/>
            <person name="Midha S."/>
            <person name="Patil P.B."/>
        </authorList>
    </citation>
    <scope>NUCLEOTIDE SEQUENCE [LARGE SCALE GENOMIC DNA]</scope>
    <source>
        <strain evidence="2 3">DSM 21858</strain>
    </source>
</reference>
<dbReference type="GO" id="GO:0008233">
    <property type="term" value="F:peptidase activity"/>
    <property type="evidence" value="ECO:0007669"/>
    <property type="project" value="UniProtKB-KW"/>
</dbReference>
<organism evidence="2 3">
    <name type="scientific">Pseudoxanthomonas dokdonensis</name>
    <dbReference type="NCBI Taxonomy" id="344882"/>
    <lineage>
        <taxon>Bacteria</taxon>
        <taxon>Pseudomonadati</taxon>
        <taxon>Pseudomonadota</taxon>
        <taxon>Gammaproteobacteria</taxon>
        <taxon>Lysobacterales</taxon>
        <taxon>Lysobacteraceae</taxon>
        <taxon>Pseudoxanthomonas</taxon>
    </lineage>
</organism>
<dbReference type="PANTHER" id="PTHR46732">
    <property type="entry name" value="ATP-DEPENDENT PROTEASE LA (LON) DOMAIN PROTEIN"/>
    <property type="match status" value="1"/>
</dbReference>
<dbReference type="InterPro" id="IPR003111">
    <property type="entry name" value="Lon_prtase_N"/>
</dbReference>
<dbReference type="Pfam" id="PF02190">
    <property type="entry name" value="LON_substr_bdg"/>
    <property type="match status" value="1"/>
</dbReference>
<dbReference type="RefSeq" id="WP_057657933.1">
    <property type="nucleotide sequence ID" value="NZ_LDJL01000007.1"/>
</dbReference>
<dbReference type="AlphaFoldDB" id="A0A0R0CK73"/>
<comment type="caution">
    <text evidence="2">The sequence shown here is derived from an EMBL/GenBank/DDBJ whole genome shotgun (WGS) entry which is preliminary data.</text>
</comment>
<keyword evidence="3" id="KW-1185">Reference proteome</keyword>
<dbReference type="Gene3D" id="1.10.4060.10">
    <property type="entry name" value="BPP1347 like domain"/>
    <property type="match status" value="1"/>
</dbReference>
<sequence length="194" mass="21033">MSPFESQTLPLFPLSSVLLPGAALGLRIFERRYLDLIRDCGRSGGGFGVCLILEGSEAGQPAIPAAYGTEAIIEDFDNGPDGLLNLQVRGARRFHVQQTRVRDNGLVVGQVQWLADDDQARLQPQHALLGTVLENILEQMAGAGASLGPTHLQSAAWVGWRLAQVLPLTPQQRLAVLQEDDPHARLQMLLQSIA</sequence>
<dbReference type="SUPFAM" id="SSF88697">
    <property type="entry name" value="PUA domain-like"/>
    <property type="match status" value="1"/>
</dbReference>
<dbReference type="SMART" id="SM00464">
    <property type="entry name" value="LON"/>
    <property type="match status" value="1"/>
</dbReference>
<feature type="domain" description="Lon N-terminal" evidence="1">
    <location>
        <begin position="6"/>
        <end position="194"/>
    </location>
</feature>
<evidence type="ECO:0000313" key="2">
    <source>
        <dbReference type="EMBL" id="KRG70005.1"/>
    </source>
</evidence>
<dbReference type="InterPro" id="IPR046336">
    <property type="entry name" value="Lon_prtase_N_sf"/>
</dbReference>
<dbReference type="InterPro" id="IPR015947">
    <property type="entry name" value="PUA-like_sf"/>
</dbReference>
<dbReference type="Proteomes" id="UP000052052">
    <property type="component" value="Unassembled WGS sequence"/>
</dbReference>
<dbReference type="STRING" id="344882.ABB29_07110"/>
<evidence type="ECO:0000259" key="1">
    <source>
        <dbReference type="PROSITE" id="PS51787"/>
    </source>
</evidence>
<dbReference type="EMBL" id="LDJL01000007">
    <property type="protein sequence ID" value="KRG70005.1"/>
    <property type="molecule type" value="Genomic_DNA"/>
</dbReference>
<gene>
    <name evidence="2" type="ORF">ABB29_07110</name>
</gene>
<accession>A0A0R0CK73</accession>
<dbReference type="PATRIC" id="fig|344882.3.peg.2764"/>
<dbReference type="Gene3D" id="2.30.130.40">
    <property type="entry name" value="LON domain-like"/>
    <property type="match status" value="1"/>
</dbReference>
<proteinExistence type="predicted"/>
<keyword evidence="2" id="KW-0378">Hydrolase</keyword>
<keyword evidence="2" id="KW-0645">Protease</keyword>